<evidence type="ECO:0000313" key="2">
    <source>
        <dbReference type="Proteomes" id="UP000636661"/>
    </source>
</evidence>
<dbReference type="EMBL" id="BMTP01000010">
    <property type="protein sequence ID" value="GGU47509.1"/>
    <property type="molecule type" value="Genomic_DNA"/>
</dbReference>
<name>A0A918HZG7_9ACTN</name>
<accession>A0A918HZG7</accession>
<reference evidence="1" key="1">
    <citation type="journal article" date="2014" name="Int. J. Syst. Evol. Microbiol.">
        <title>Complete genome sequence of Corynebacterium casei LMG S-19264T (=DSM 44701T), isolated from a smear-ripened cheese.</title>
        <authorList>
            <consortium name="US DOE Joint Genome Institute (JGI-PGF)"/>
            <person name="Walter F."/>
            <person name="Albersmeier A."/>
            <person name="Kalinowski J."/>
            <person name="Ruckert C."/>
        </authorList>
    </citation>
    <scope>NUCLEOTIDE SEQUENCE</scope>
    <source>
        <strain evidence="1">JCM 4391</strain>
    </source>
</reference>
<dbReference type="RefSeq" id="WP_189552419.1">
    <property type="nucleotide sequence ID" value="NZ_BMTP01000010.1"/>
</dbReference>
<dbReference type="AlphaFoldDB" id="A0A918HZG7"/>
<gene>
    <name evidence="1" type="ORF">GCM10010274_39900</name>
</gene>
<protein>
    <submittedName>
        <fullName evidence="1">Uncharacterized protein</fullName>
    </submittedName>
</protein>
<dbReference type="Proteomes" id="UP000636661">
    <property type="component" value="Unassembled WGS sequence"/>
</dbReference>
<comment type="caution">
    <text evidence="1">The sequence shown here is derived from an EMBL/GenBank/DDBJ whole genome shotgun (WGS) entry which is preliminary data.</text>
</comment>
<sequence>MDEAAPRDRLPTEHAVLVRECGDKLGSSSRFLRLVVRPPHVVGQLARVLYGARAARVRRAGGGPMAMARGYTSSGTAAVGRLVSG</sequence>
<organism evidence="1 2">
    <name type="scientific">Streptomyces lavendofoliae</name>
    <dbReference type="NCBI Taxonomy" id="67314"/>
    <lineage>
        <taxon>Bacteria</taxon>
        <taxon>Bacillati</taxon>
        <taxon>Actinomycetota</taxon>
        <taxon>Actinomycetes</taxon>
        <taxon>Kitasatosporales</taxon>
        <taxon>Streptomycetaceae</taxon>
        <taxon>Streptomyces</taxon>
    </lineage>
</organism>
<reference evidence="1" key="2">
    <citation type="submission" date="2020-09" db="EMBL/GenBank/DDBJ databases">
        <authorList>
            <person name="Sun Q."/>
            <person name="Ohkuma M."/>
        </authorList>
    </citation>
    <scope>NUCLEOTIDE SEQUENCE</scope>
    <source>
        <strain evidence="1">JCM 4391</strain>
    </source>
</reference>
<evidence type="ECO:0000313" key="1">
    <source>
        <dbReference type="EMBL" id="GGU47509.1"/>
    </source>
</evidence>
<keyword evidence="2" id="KW-1185">Reference proteome</keyword>
<proteinExistence type="predicted"/>